<evidence type="ECO:0000256" key="1">
    <source>
        <dbReference type="SAM" id="MobiDB-lite"/>
    </source>
</evidence>
<organism evidence="2 3">
    <name type="scientific">Lasius niger</name>
    <name type="common">Black garden ant</name>
    <dbReference type="NCBI Taxonomy" id="67767"/>
    <lineage>
        <taxon>Eukaryota</taxon>
        <taxon>Metazoa</taxon>
        <taxon>Ecdysozoa</taxon>
        <taxon>Arthropoda</taxon>
        <taxon>Hexapoda</taxon>
        <taxon>Insecta</taxon>
        <taxon>Pterygota</taxon>
        <taxon>Neoptera</taxon>
        <taxon>Endopterygota</taxon>
        <taxon>Hymenoptera</taxon>
        <taxon>Apocrita</taxon>
        <taxon>Aculeata</taxon>
        <taxon>Formicoidea</taxon>
        <taxon>Formicidae</taxon>
        <taxon>Formicinae</taxon>
        <taxon>Lasius</taxon>
        <taxon>Lasius</taxon>
    </lineage>
</organism>
<feature type="region of interest" description="Disordered" evidence="1">
    <location>
        <begin position="1"/>
        <end position="72"/>
    </location>
</feature>
<protein>
    <submittedName>
        <fullName evidence="2">Uncharacterized protein</fullName>
    </submittedName>
</protein>
<proteinExistence type="predicted"/>
<dbReference type="PaxDb" id="67767-A0A0J7K6D5"/>
<evidence type="ECO:0000313" key="2">
    <source>
        <dbReference type="EMBL" id="KMQ85809.1"/>
    </source>
</evidence>
<evidence type="ECO:0000313" key="3">
    <source>
        <dbReference type="Proteomes" id="UP000036403"/>
    </source>
</evidence>
<dbReference type="Proteomes" id="UP000036403">
    <property type="component" value="Unassembled WGS sequence"/>
</dbReference>
<feature type="compositionally biased region" description="Gly residues" evidence="1">
    <location>
        <begin position="45"/>
        <end position="57"/>
    </location>
</feature>
<dbReference type="EMBL" id="LBMM01013128">
    <property type="protein sequence ID" value="KMQ85809.1"/>
    <property type="molecule type" value="Genomic_DNA"/>
</dbReference>
<gene>
    <name evidence="2" type="ORF">RF55_15419</name>
</gene>
<name>A0A0J7K6D5_LASNI</name>
<comment type="caution">
    <text evidence="2">The sequence shown here is derived from an EMBL/GenBank/DDBJ whole genome shotgun (WGS) entry which is preliminary data.</text>
</comment>
<dbReference type="AlphaFoldDB" id="A0A0J7K6D5"/>
<feature type="compositionally biased region" description="Polar residues" evidence="1">
    <location>
        <begin position="17"/>
        <end position="26"/>
    </location>
</feature>
<accession>A0A0J7K6D5</accession>
<reference evidence="2 3" key="1">
    <citation type="submission" date="2015-04" db="EMBL/GenBank/DDBJ databases">
        <title>Lasius niger genome sequencing.</title>
        <authorList>
            <person name="Konorov E.A."/>
            <person name="Nikitin M.A."/>
            <person name="Kirill M.V."/>
            <person name="Chang P."/>
        </authorList>
    </citation>
    <scope>NUCLEOTIDE SEQUENCE [LARGE SCALE GENOMIC DNA]</scope>
    <source>
        <tissue evidence="2">Whole</tissue>
    </source>
</reference>
<keyword evidence="3" id="KW-1185">Reference proteome</keyword>
<sequence length="191" mass="21127">MPSGIGKDIKKKKSRQRMPQTPQGSQDPREPDSAGPSKMDAGASTSGGGGGGGGGGDPSYVPPFKRAHGLSQEQMDHASQLFETFKDNFNFEVNTNVVYLTYADLKSQPADLIQNKNAWTTRILDLHDEQGSYEIRLRATGPFAEQVHLMLKWAGLTPRSWNLLINTVVFDNSEENLSKLNMMAHVCRYKK</sequence>